<dbReference type="InParanoid" id="A0A2P5IF89"/>
<comment type="caution">
    <text evidence="2">The sequence shown here is derived from an EMBL/GenBank/DDBJ whole genome shotgun (WGS) entry which is preliminary data.</text>
</comment>
<evidence type="ECO:0000313" key="2">
    <source>
        <dbReference type="EMBL" id="POS81149.1"/>
    </source>
</evidence>
<feature type="region of interest" description="Disordered" evidence="1">
    <location>
        <begin position="1"/>
        <end position="20"/>
    </location>
</feature>
<dbReference type="OrthoDB" id="3510794at2759"/>
<dbReference type="AlphaFoldDB" id="A0A2P5IF89"/>
<evidence type="ECO:0000256" key="1">
    <source>
        <dbReference type="SAM" id="MobiDB-lite"/>
    </source>
</evidence>
<sequence length="301" mass="34288">MPYPLTPGPQSPIRHGDGKGHTLLASLGQMPSQAVVEARPFSFFDFPPEIRNMIYNISLLRPACADLYRAYYKKNAARPKAKRWARPHLKTPTILLLCKRITDESMPILRARWLIIDRLPPCAPPLPDGKGGFMRMADFIGRETLQRLEYIDLRVGLGEGPLGSGWIWNRMLDELLAILREKNALVHFRLLIRRCDEDDNRSIWSTEYTAEWDIRKKLTYFEVTNPNAFKPCKVTKETWRIDGRLATFVGVPPESASDKDPEPLCRFYPDPELFPGSIMQFVGALPEGDWSDDDEDDGSGG</sequence>
<dbReference type="EMBL" id="MAVT02000018">
    <property type="protein sequence ID" value="POS81149.1"/>
    <property type="molecule type" value="Genomic_DNA"/>
</dbReference>
<protein>
    <submittedName>
        <fullName evidence="2">Uncharacterized protein</fullName>
    </submittedName>
</protein>
<dbReference type="Proteomes" id="UP000094444">
    <property type="component" value="Unassembled WGS sequence"/>
</dbReference>
<keyword evidence="3" id="KW-1185">Reference proteome</keyword>
<accession>A0A2P5IF89</accession>
<feature type="compositionally biased region" description="Pro residues" evidence="1">
    <location>
        <begin position="1"/>
        <end position="10"/>
    </location>
</feature>
<dbReference type="STRING" id="158607.A0A2P5IF89"/>
<evidence type="ECO:0000313" key="3">
    <source>
        <dbReference type="Proteomes" id="UP000094444"/>
    </source>
</evidence>
<reference evidence="2" key="1">
    <citation type="submission" date="2017-09" db="EMBL/GenBank/DDBJ databases">
        <title>Polyketide synthases of a Diaporthe helianthi virulent isolate.</title>
        <authorList>
            <person name="Baroncelli R."/>
        </authorList>
    </citation>
    <scope>NUCLEOTIDE SEQUENCE [LARGE SCALE GENOMIC DNA]</scope>
    <source>
        <strain evidence="2">7/96</strain>
    </source>
</reference>
<organism evidence="2 3">
    <name type="scientific">Diaporthe helianthi</name>
    <dbReference type="NCBI Taxonomy" id="158607"/>
    <lineage>
        <taxon>Eukaryota</taxon>
        <taxon>Fungi</taxon>
        <taxon>Dikarya</taxon>
        <taxon>Ascomycota</taxon>
        <taxon>Pezizomycotina</taxon>
        <taxon>Sordariomycetes</taxon>
        <taxon>Sordariomycetidae</taxon>
        <taxon>Diaporthales</taxon>
        <taxon>Diaporthaceae</taxon>
        <taxon>Diaporthe</taxon>
    </lineage>
</organism>
<name>A0A2P5IF89_DIAHE</name>
<gene>
    <name evidence="2" type="ORF">DHEL01_v200472</name>
</gene>
<proteinExistence type="predicted"/>